<dbReference type="SUPFAM" id="SSF52343">
    <property type="entry name" value="Ferredoxin reductase-like, C-terminal NADP-linked domain"/>
    <property type="match status" value="1"/>
</dbReference>
<accession>A0AAN7DSW7</accession>
<keyword evidence="13" id="KW-1185">Reference proteome</keyword>
<dbReference type="Gene3D" id="3.40.50.80">
    <property type="entry name" value="Nucleotide-binding domain of ferredoxin-NADP reductase (FNR) module"/>
    <property type="match status" value="1"/>
</dbReference>
<dbReference type="InterPro" id="IPR039261">
    <property type="entry name" value="FNR_nucleotide-bd"/>
</dbReference>
<dbReference type="GO" id="GO:0046872">
    <property type="term" value="F:metal ion binding"/>
    <property type="evidence" value="ECO:0007669"/>
    <property type="project" value="UniProtKB-KW"/>
</dbReference>
<dbReference type="Gene3D" id="2.40.30.10">
    <property type="entry name" value="Translation factors"/>
    <property type="match status" value="1"/>
</dbReference>
<evidence type="ECO:0000256" key="1">
    <source>
        <dbReference type="ARBA" id="ARBA00006401"/>
    </source>
</evidence>
<dbReference type="GO" id="GO:0046210">
    <property type="term" value="P:nitric oxide catabolic process"/>
    <property type="evidence" value="ECO:0007669"/>
    <property type="project" value="TreeGrafter"/>
</dbReference>
<dbReference type="PANTHER" id="PTHR43396">
    <property type="entry name" value="FLAVOHEMOPROTEIN"/>
    <property type="match status" value="1"/>
</dbReference>
<sequence>MTITESQIGLVQASAPVLKDKGTDITNHFYKNLLSSNPQLKSIFNLTNQRSGQQPFALASVLLEYALHITNPSVLAGPVENINHKHASLGVTPAQYDVVGAQLLASLEAVLGSDVFNQEMRTAWAEAYGILAHMMIDNEKVRYTGAQREKWLKSDASTEKEDSSYSPYFRTCKVVDKVQEADDVVSLRFWPEGYEGDTLPKYQAGQYIGVRVWVEEEGQWQIRQYTLSDEPESAIKKGYRITPKNIGMVSGIMHRLEKSDKVGLSFPQGLFTFIESPSTRLSADATKAPLVFISAGIGLTPLLSIMLDLLHEDGRDTKRALSWIHSTRSVSLYAFKAQIDELVAQYPQLRSRTFNTGVKKDEKKGVDYDFESRVKLDVLAPSEDLHLDDERTLYYISGPISFMNDVGKALRQSGVPANRMKAEVFGVGDVTF</sequence>
<dbReference type="GO" id="GO:0071949">
    <property type="term" value="F:FAD binding"/>
    <property type="evidence" value="ECO:0007669"/>
    <property type="project" value="TreeGrafter"/>
</dbReference>
<keyword evidence="3" id="KW-0216">Detoxification</keyword>
<dbReference type="SUPFAM" id="SSF63380">
    <property type="entry name" value="Riboflavin synthase domain-like"/>
    <property type="match status" value="1"/>
</dbReference>
<dbReference type="PROSITE" id="PS51384">
    <property type="entry name" value="FAD_FR"/>
    <property type="match status" value="1"/>
</dbReference>
<dbReference type="InterPro" id="IPR009050">
    <property type="entry name" value="Globin-like_sf"/>
</dbReference>
<evidence type="ECO:0000256" key="9">
    <source>
        <dbReference type="ARBA" id="ARBA00049433"/>
    </source>
</evidence>
<dbReference type="InterPro" id="IPR012292">
    <property type="entry name" value="Globin/Proto"/>
</dbReference>
<keyword evidence="7" id="KW-0520">NAD</keyword>
<dbReference type="GO" id="GO:0071500">
    <property type="term" value="P:cellular response to nitrosative stress"/>
    <property type="evidence" value="ECO:0007669"/>
    <property type="project" value="TreeGrafter"/>
</dbReference>
<name>A0AAN7DSW7_QUERU</name>
<dbReference type="SUPFAM" id="SSF46458">
    <property type="entry name" value="Globin-like"/>
    <property type="match status" value="1"/>
</dbReference>
<evidence type="ECO:0000256" key="5">
    <source>
        <dbReference type="ARBA" id="ARBA00022723"/>
    </source>
</evidence>
<dbReference type="EC" id="1.14.12.17" evidence="2"/>
<dbReference type="GO" id="GO:0019825">
    <property type="term" value="F:oxygen binding"/>
    <property type="evidence" value="ECO:0007669"/>
    <property type="project" value="InterPro"/>
</dbReference>
<proteinExistence type="inferred from homology"/>
<dbReference type="PANTHER" id="PTHR43396:SF3">
    <property type="entry name" value="FLAVOHEMOPROTEIN"/>
    <property type="match status" value="1"/>
</dbReference>
<evidence type="ECO:0000256" key="3">
    <source>
        <dbReference type="ARBA" id="ARBA00022575"/>
    </source>
</evidence>
<reference evidence="12 13" key="1">
    <citation type="journal article" date="2023" name="G3 (Bethesda)">
        <title>A haplotype-resolved chromosome-scale genome for Quercus rubra L. provides insights into the genetics of adaptive traits for red oak species.</title>
        <authorList>
            <person name="Kapoor B."/>
            <person name="Jenkins J."/>
            <person name="Schmutz J."/>
            <person name="Zhebentyayeva T."/>
            <person name="Kuelheim C."/>
            <person name="Coggeshall M."/>
            <person name="Heim C."/>
            <person name="Lasky J.R."/>
            <person name="Leites L."/>
            <person name="Islam-Faridi N."/>
            <person name="Romero-Severson J."/>
            <person name="DeLeo V.L."/>
            <person name="Lucas S.M."/>
            <person name="Lazic D."/>
            <person name="Gailing O."/>
            <person name="Carlson J."/>
            <person name="Staton M."/>
        </authorList>
    </citation>
    <scope>NUCLEOTIDE SEQUENCE [LARGE SCALE GENOMIC DNA]</scope>
    <source>
        <strain evidence="12">Pseudo-F2</strain>
    </source>
</reference>
<dbReference type="Pfam" id="PF00042">
    <property type="entry name" value="Globin"/>
    <property type="match status" value="1"/>
</dbReference>
<dbReference type="Gene3D" id="1.10.490.10">
    <property type="entry name" value="Globins"/>
    <property type="match status" value="1"/>
</dbReference>
<comment type="catalytic activity">
    <reaction evidence="8">
        <text>2 nitric oxide + NADH + 2 O2 = 2 nitrate + NAD(+) + H(+)</text>
        <dbReference type="Rhea" id="RHEA:19469"/>
        <dbReference type="ChEBI" id="CHEBI:15378"/>
        <dbReference type="ChEBI" id="CHEBI:15379"/>
        <dbReference type="ChEBI" id="CHEBI:16480"/>
        <dbReference type="ChEBI" id="CHEBI:17632"/>
        <dbReference type="ChEBI" id="CHEBI:57540"/>
        <dbReference type="ChEBI" id="CHEBI:57945"/>
        <dbReference type="EC" id="1.14.12.17"/>
    </reaction>
</comment>
<feature type="domain" description="Globin" evidence="10">
    <location>
        <begin position="2"/>
        <end position="140"/>
    </location>
</feature>
<dbReference type="InterPro" id="IPR000971">
    <property type="entry name" value="Globin"/>
</dbReference>
<dbReference type="EMBL" id="JAXUIC010000762">
    <property type="protein sequence ID" value="KAK4538898.1"/>
    <property type="molecule type" value="Genomic_DNA"/>
</dbReference>
<evidence type="ECO:0000256" key="2">
    <source>
        <dbReference type="ARBA" id="ARBA00012229"/>
    </source>
</evidence>
<keyword evidence="6" id="KW-0408">Iron</keyword>
<keyword evidence="5" id="KW-0479">Metal-binding</keyword>
<evidence type="ECO:0000256" key="7">
    <source>
        <dbReference type="ARBA" id="ARBA00023027"/>
    </source>
</evidence>
<keyword evidence="4" id="KW-0349">Heme</keyword>
<evidence type="ECO:0000259" key="11">
    <source>
        <dbReference type="PROSITE" id="PS51384"/>
    </source>
</evidence>
<dbReference type="AlphaFoldDB" id="A0AAN7DSW7"/>
<dbReference type="InterPro" id="IPR017938">
    <property type="entry name" value="Riboflavin_synthase-like_b-brl"/>
</dbReference>
<dbReference type="Proteomes" id="UP001324115">
    <property type="component" value="Unassembled WGS sequence"/>
</dbReference>
<dbReference type="GO" id="GO:0009636">
    <property type="term" value="P:response to toxic substance"/>
    <property type="evidence" value="ECO:0007669"/>
    <property type="project" value="UniProtKB-KW"/>
</dbReference>
<comment type="similarity">
    <text evidence="1">In the C-terminal section; belongs to the flavoprotein pyridine nucleotide cytochrome reductase family.</text>
</comment>
<evidence type="ECO:0000256" key="6">
    <source>
        <dbReference type="ARBA" id="ARBA00023004"/>
    </source>
</evidence>
<dbReference type="InterPro" id="IPR001433">
    <property type="entry name" value="OxRdtase_FAD/NAD-bd"/>
</dbReference>
<evidence type="ECO:0000313" key="13">
    <source>
        <dbReference type="Proteomes" id="UP001324115"/>
    </source>
</evidence>
<comment type="caution">
    <text evidence="12">The sequence shown here is derived from an EMBL/GenBank/DDBJ whole genome shotgun (WGS) entry which is preliminary data.</text>
</comment>
<feature type="domain" description="FAD-binding FR-type" evidence="11">
    <location>
        <begin position="167"/>
        <end position="274"/>
    </location>
</feature>
<evidence type="ECO:0000256" key="8">
    <source>
        <dbReference type="ARBA" id="ARBA00048649"/>
    </source>
</evidence>
<dbReference type="InterPro" id="IPR017927">
    <property type="entry name" value="FAD-bd_FR_type"/>
</dbReference>
<protein>
    <recommendedName>
        <fullName evidence="2">nitric oxide dioxygenase</fullName>
        <ecNumber evidence="2">1.14.12.17</ecNumber>
    </recommendedName>
</protein>
<dbReference type="PROSITE" id="PS01033">
    <property type="entry name" value="GLOBIN"/>
    <property type="match status" value="1"/>
</dbReference>
<evidence type="ECO:0000256" key="4">
    <source>
        <dbReference type="ARBA" id="ARBA00022617"/>
    </source>
</evidence>
<evidence type="ECO:0000259" key="10">
    <source>
        <dbReference type="PROSITE" id="PS01033"/>
    </source>
</evidence>
<dbReference type="FunFam" id="1.10.490.10:FF:000003">
    <property type="entry name" value="Flavohemoprotein"/>
    <property type="match status" value="1"/>
</dbReference>
<dbReference type="GO" id="GO:0008941">
    <property type="term" value="F:nitric oxide dioxygenase NAD(P)H activity"/>
    <property type="evidence" value="ECO:0007669"/>
    <property type="project" value="UniProtKB-EC"/>
</dbReference>
<evidence type="ECO:0000313" key="12">
    <source>
        <dbReference type="EMBL" id="KAK4538898.1"/>
    </source>
</evidence>
<dbReference type="Pfam" id="PF00175">
    <property type="entry name" value="NAD_binding_1"/>
    <property type="match status" value="1"/>
</dbReference>
<dbReference type="CDD" id="cd08922">
    <property type="entry name" value="FHb-globin"/>
    <property type="match status" value="1"/>
</dbReference>
<dbReference type="GO" id="GO:0020037">
    <property type="term" value="F:heme binding"/>
    <property type="evidence" value="ECO:0007669"/>
    <property type="project" value="InterPro"/>
</dbReference>
<organism evidence="12 13">
    <name type="scientific">Quercus rubra</name>
    <name type="common">Northern red oak</name>
    <name type="synonym">Quercus borealis</name>
    <dbReference type="NCBI Taxonomy" id="3512"/>
    <lineage>
        <taxon>Eukaryota</taxon>
        <taxon>Viridiplantae</taxon>
        <taxon>Streptophyta</taxon>
        <taxon>Embryophyta</taxon>
        <taxon>Tracheophyta</taxon>
        <taxon>Spermatophyta</taxon>
        <taxon>Magnoliopsida</taxon>
        <taxon>eudicotyledons</taxon>
        <taxon>Gunneridae</taxon>
        <taxon>Pentapetalae</taxon>
        <taxon>rosids</taxon>
        <taxon>fabids</taxon>
        <taxon>Fagales</taxon>
        <taxon>Fagaceae</taxon>
        <taxon>Quercus</taxon>
    </lineage>
</organism>
<gene>
    <name evidence="12" type="ORF">RGQ29_032220</name>
</gene>
<comment type="catalytic activity">
    <reaction evidence="9">
        <text>2 nitric oxide + NADPH + 2 O2 = 2 nitrate + NADP(+) + H(+)</text>
        <dbReference type="Rhea" id="RHEA:19465"/>
        <dbReference type="ChEBI" id="CHEBI:15378"/>
        <dbReference type="ChEBI" id="CHEBI:15379"/>
        <dbReference type="ChEBI" id="CHEBI:16480"/>
        <dbReference type="ChEBI" id="CHEBI:17632"/>
        <dbReference type="ChEBI" id="CHEBI:57783"/>
        <dbReference type="ChEBI" id="CHEBI:58349"/>
        <dbReference type="EC" id="1.14.12.17"/>
    </reaction>
</comment>